<dbReference type="AlphaFoldDB" id="A0A4Y4DXU7"/>
<name>A0A4Y4DXU7_CELCE</name>
<evidence type="ECO:0000313" key="2">
    <source>
        <dbReference type="Proteomes" id="UP000316659"/>
    </source>
</evidence>
<sequence>MRHTYACTPSLVRDALRRVELTPSAAVVFTATAGDARRLLFSVGLRGRPVRMPPFDLATAHPDVVVWRTVEQAENGDEWNIGTTVAEYARRRGL</sequence>
<dbReference type="EMBL" id="BJNZ01000001">
    <property type="protein sequence ID" value="GED08250.1"/>
    <property type="molecule type" value="Genomic_DNA"/>
</dbReference>
<proteinExistence type="predicted"/>
<organism evidence="1 2">
    <name type="scientific">Cellulosimicrobium cellulans</name>
    <name type="common">Arthrobacter luteus</name>
    <dbReference type="NCBI Taxonomy" id="1710"/>
    <lineage>
        <taxon>Bacteria</taxon>
        <taxon>Bacillati</taxon>
        <taxon>Actinomycetota</taxon>
        <taxon>Actinomycetes</taxon>
        <taxon>Micrococcales</taxon>
        <taxon>Promicromonosporaceae</taxon>
        <taxon>Cellulosimicrobium</taxon>
    </lineage>
</organism>
<evidence type="ECO:0000313" key="1">
    <source>
        <dbReference type="EMBL" id="GED08250.1"/>
    </source>
</evidence>
<comment type="caution">
    <text evidence="1">The sequence shown here is derived from an EMBL/GenBank/DDBJ whole genome shotgun (WGS) entry which is preliminary data.</text>
</comment>
<dbReference type="RefSeq" id="WP_141387393.1">
    <property type="nucleotide sequence ID" value="NZ_BJNZ01000001.1"/>
</dbReference>
<accession>A0A4Y4DXU7</accession>
<gene>
    <name evidence="1" type="ORF">CCE02nite_02490</name>
</gene>
<protein>
    <submittedName>
        <fullName evidence="1">Uncharacterized protein</fullName>
    </submittedName>
</protein>
<dbReference type="Proteomes" id="UP000316659">
    <property type="component" value="Unassembled WGS sequence"/>
</dbReference>
<reference evidence="1 2" key="1">
    <citation type="submission" date="2019-06" db="EMBL/GenBank/DDBJ databases">
        <title>Whole genome shotgun sequence of Cellulosimicrobium cellulans NBRC 15516.</title>
        <authorList>
            <person name="Hosoyama A."/>
            <person name="Uohara A."/>
            <person name="Ohji S."/>
            <person name="Ichikawa N."/>
        </authorList>
    </citation>
    <scope>NUCLEOTIDE SEQUENCE [LARGE SCALE GENOMIC DNA]</scope>
    <source>
        <strain evidence="1 2">NBRC 15516</strain>
    </source>
</reference>